<feature type="transmembrane region" description="Helical" evidence="6">
    <location>
        <begin position="193"/>
        <end position="214"/>
    </location>
</feature>
<evidence type="ECO:0000256" key="5">
    <source>
        <dbReference type="PROSITE-ProRule" id="PRU00205"/>
    </source>
</evidence>
<dbReference type="EnsemblMetazoa" id="XM_014395782.2">
    <property type="protein sequence ID" value="XP_014251268.1"/>
    <property type="gene ID" value="LOC106667685"/>
</dbReference>
<feature type="transmembrane region" description="Helical" evidence="6">
    <location>
        <begin position="74"/>
        <end position="92"/>
    </location>
</feature>
<evidence type="ECO:0000256" key="2">
    <source>
        <dbReference type="ARBA" id="ARBA00022692"/>
    </source>
</evidence>
<dbReference type="GO" id="GO:0016020">
    <property type="term" value="C:membrane"/>
    <property type="evidence" value="ECO:0007669"/>
    <property type="project" value="UniProtKB-SubCell"/>
</dbReference>
<sequence length="234" mass="26698">MSLAAKVGVLGLASLCSWLWYKLYQFYRVKYEFGGEFTTRIIAAIHGLICIILAYLSLRFGPDPLSEPGEPNTLLHYITMVISLGYFIYDFVWCLKYQPEVKIILAHHFGSILSLTFILCCGFSGAEAIGGLGSMELTNPLLQARWFLRTFEKRDTVLYQIIEYSFFALFLTVRLGYGSYLLFAIITSEKTLFMVKSCTLIMYVISLALIYNIVEFIKKKINDRSTVDDDVKLS</sequence>
<dbReference type="GeneID" id="106667685"/>
<evidence type="ECO:0000256" key="6">
    <source>
        <dbReference type="SAM" id="Phobius"/>
    </source>
</evidence>
<dbReference type="Proteomes" id="UP000494040">
    <property type="component" value="Unassembled WGS sequence"/>
</dbReference>
<feature type="transmembrane region" description="Helical" evidence="6">
    <location>
        <begin position="6"/>
        <end position="21"/>
    </location>
</feature>
<feature type="transmembrane region" description="Helical" evidence="6">
    <location>
        <begin position="41"/>
        <end position="62"/>
    </location>
</feature>
<dbReference type="RefSeq" id="XP_024084898.1">
    <property type="nucleotide sequence ID" value="XM_024229130.1"/>
</dbReference>
<evidence type="ECO:0000259" key="7">
    <source>
        <dbReference type="PROSITE" id="PS50922"/>
    </source>
</evidence>
<keyword evidence="4 5" id="KW-0472">Membrane</keyword>
<proteinExistence type="predicted"/>
<dbReference type="OrthoDB" id="506011at2759"/>
<protein>
    <recommendedName>
        <fullName evidence="7">TLC domain-containing protein</fullName>
    </recommendedName>
</protein>
<name>A0A8I6SNP6_CIMLE</name>
<evidence type="ECO:0000313" key="9">
    <source>
        <dbReference type="Proteomes" id="UP000494040"/>
    </source>
</evidence>
<dbReference type="SMART" id="SM00724">
    <property type="entry name" value="TLC"/>
    <property type="match status" value="1"/>
</dbReference>
<dbReference type="Pfam" id="PF03798">
    <property type="entry name" value="TRAM_LAG1_CLN8"/>
    <property type="match status" value="1"/>
</dbReference>
<dbReference type="EnsemblMetazoa" id="XM_024229130.1">
    <property type="protein sequence ID" value="XP_024084898.1"/>
    <property type="gene ID" value="LOC106667685"/>
</dbReference>
<dbReference type="InterPro" id="IPR006634">
    <property type="entry name" value="TLC-dom"/>
</dbReference>
<dbReference type="AlphaFoldDB" id="A0A8I6SNP6"/>
<dbReference type="OMA" id="YEACEWT"/>
<feature type="transmembrane region" description="Helical" evidence="6">
    <location>
        <begin position="104"/>
        <end position="126"/>
    </location>
</feature>
<keyword evidence="9" id="KW-1185">Reference proteome</keyword>
<dbReference type="InterPro" id="IPR042512">
    <property type="entry name" value="TLCD5"/>
</dbReference>
<evidence type="ECO:0000256" key="1">
    <source>
        <dbReference type="ARBA" id="ARBA00004141"/>
    </source>
</evidence>
<feature type="domain" description="TLC" evidence="7">
    <location>
        <begin position="32"/>
        <end position="222"/>
    </location>
</feature>
<dbReference type="RefSeq" id="XP_024084899.1">
    <property type="nucleotide sequence ID" value="XM_024229131.1"/>
</dbReference>
<organism evidence="8 9">
    <name type="scientific">Cimex lectularius</name>
    <name type="common">Bed bug</name>
    <name type="synonym">Acanthia lectularia</name>
    <dbReference type="NCBI Taxonomy" id="79782"/>
    <lineage>
        <taxon>Eukaryota</taxon>
        <taxon>Metazoa</taxon>
        <taxon>Ecdysozoa</taxon>
        <taxon>Arthropoda</taxon>
        <taxon>Hexapoda</taxon>
        <taxon>Insecta</taxon>
        <taxon>Pterygota</taxon>
        <taxon>Neoptera</taxon>
        <taxon>Paraneoptera</taxon>
        <taxon>Hemiptera</taxon>
        <taxon>Heteroptera</taxon>
        <taxon>Panheteroptera</taxon>
        <taxon>Cimicomorpha</taxon>
        <taxon>Cimicidae</taxon>
        <taxon>Cimex</taxon>
    </lineage>
</organism>
<evidence type="ECO:0000256" key="4">
    <source>
        <dbReference type="ARBA" id="ARBA00023136"/>
    </source>
</evidence>
<keyword evidence="3 6" id="KW-1133">Transmembrane helix</keyword>
<dbReference type="PANTHER" id="PTHR31898">
    <property type="entry name" value="TRANSMEMBRANE PROTEIN 136"/>
    <property type="match status" value="1"/>
</dbReference>
<dbReference type="PANTHER" id="PTHR31898:SF1">
    <property type="entry name" value="TLC DOMAIN-CONTAINING PROTEIN 5"/>
    <property type="match status" value="1"/>
</dbReference>
<feature type="transmembrane region" description="Helical" evidence="6">
    <location>
        <begin position="164"/>
        <end position="186"/>
    </location>
</feature>
<dbReference type="RefSeq" id="XP_014251268.1">
    <property type="nucleotide sequence ID" value="XM_014395782.2"/>
</dbReference>
<dbReference type="PROSITE" id="PS50922">
    <property type="entry name" value="TLC"/>
    <property type="match status" value="1"/>
</dbReference>
<dbReference type="EnsemblMetazoa" id="XM_024229131.1">
    <property type="protein sequence ID" value="XP_024084899.1"/>
    <property type="gene ID" value="LOC106667685"/>
</dbReference>
<reference evidence="8" key="1">
    <citation type="submission" date="2022-01" db="UniProtKB">
        <authorList>
            <consortium name="EnsemblMetazoa"/>
        </authorList>
    </citation>
    <scope>IDENTIFICATION</scope>
</reference>
<comment type="subcellular location">
    <subcellularLocation>
        <location evidence="1">Membrane</location>
        <topology evidence="1">Multi-pass membrane protein</topology>
    </subcellularLocation>
</comment>
<evidence type="ECO:0000313" key="8">
    <source>
        <dbReference type="EnsemblMetazoa" id="XP_024084898.1"/>
    </source>
</evidence>
<accession>A0A8I6SNP6</accession>
<keyword evidence="2 5" id="KW-0812">Transmembrane</keyword>
<evidence type="ECO:0000256" key="3">
    <source>
        <dbReference type="ARBA" id="ARBA00022989"/>
    </source>
</evidence>